<dbReference type="InterPro" id="IPR038848">
    <property type="entry name" value="CABYR"/>
</dbReference>
<protein>
    <submittedName>
        <fullName evidence="2">CABYR protein</fullName>
    </submittedName>
</protein>
<feature type="non-terminal residue" evidence="2">
    <location>
        <position position="229"/>
    </location>
</feature>
<evidence type="ECO:0000313" key="3">
    <source>
        <dbReference type="Proteomes" id="UP000611227"/>
    </source>
</evidence>
<dbReference type="PANTHER" id="PTHR15494">
    <property type="entry name" value="CALCIUM-BINDING TYROSINE PHOSPHORYLATION-REGULATED PROTEIN"/>
    <property type="match status" value="1"/>
</dbReference>
<name>A0A852C6Z7_9PICI</name>
<dbReference type="Proteomes" id="UP000611227">
    <property type="component" value="Unassembled WGS sequence"/>
</dbReference>
<evidence type="ECO:0000313" key="2">
    <source>
        <dbReference type="EMBL" id="NXP75456.1"/>
    </source>
</evidence>
<evidence type="ECO:0000256" key="1">
    <source>
        <dbReference type="SAM" id="MobiDB-lite"/>
    </source>
</evidence>
<dbReference type="GO" id="GO:0035686">
    <property type="term" value="C:sperm fibrous sheath"/>
    <property type="evidence" value="ECO:0007669"/>
    <property type="project" value="TreeGrafter"/>
</dbReference>
<feature type="compositionally biased region" description="Basic and acidic residues" evidence="1">
    <location>
        <begin position="96"/>
        <end position="109"/>
    </location>
</feature>
<organism evidence="2 3">
    <name type="scientific">Ramphastos sulfuratus</name>
    <dbReference type="NCBI Taxonomy" id="322582"/>
    <lineage>
        <taxon>Eukaryota</taxon>
        <taxon>Metazoa</taxon>
        <taxon>Chordata</taxon>
        <taxon>Craniata</taxon>
        <taxon>Vertebrata</taxon>
        <taxon>Euteleostomi</taxon>
        <taxon>Archelosauria</taxon>
        <taxon>Archosauria</taxon>
        <taxon>Dinosauria</taxon>
        <taxon>Saurischia</taxon>
        <taxon>Theropoda</taxon>
        <taxon>Coelurosauria</taxon>
        <taxon>Aves</taxon>
        <taxon>Neognathae</taxon>
        <taxon>Neoaves</taxon>
        <taxon>Telluraves</taxon>
        <taxon>Coraciimorphae</taxon>
        <taxon>Piciformes</taxon>
        <taxon>Ramphastidae</taxon>
        <taxon>Ramphastos</taxon>
    </lineage>
</organism>
<dbReference type="CDD" id="cd12100">
    <property type="entry name" value="DD_CABYR_SP17"/>
    <property type="match status" value="1"/>
</dbReference>
<dbReference type="InterPro" id="IPR047579">
    <property type="entry name" value="DD_CABYR_SP17"/>
</dbReference>
<dbReference type="EMBL" id="WBNM01019907">
    <property type="protein sequence ID" value="NXP75456.1"/>
    <property type="molecule type" value="Genomic_DNA"/>
</dbReference>
<feature type="region of interest" description="Disordered" evidence="1">
    <location>
        <begin position="189"/>
        <end position="229"/>
    </location>
</feature>
<feature type="compositionally biased region" description="Polar residues" evidence="1">
    <location>
        <begin position="122"/>
        <end position="139"/>
    </location>
</feature>
<dbReference type="AlphaFoldDB" id="A0A852C6Z7"/>
<accession>A0A852C6Z7</accession>
<feature type="region of interest" description="Disordered" evidence="1">
    <location>
        <begin position="85"/>
        <end position="146"/>
    </location>
</feature>
<gene>
    <name evidence="2" type="primary">Cabyr</name>
    <name evidence="2" type="ORF">RAMSUL_R14838</name>
</gene>
<comment type="caution">
    <text evidence="2">The sequence shown here is derived from an EMBL/GenBank/DDBJ whole genome shotgun (WGS) entry which is preliminary data.</text>
</comment>
<feature type="non-terminal residue" evidence="2">
    <location>
        <position position="1"/>
    </location>
</feature>
<dbReference type="GO" id="GO:0048240">
    <property type="term" value="P:sperm capacitation"/>
    <property type="evidence" value="ECO:0007669"/>
    <property type="project" value="InterPro"/>
</dbReference>
<proteinExistence type="predicted"/>
<keyword evidence="3" id="KW-1185">Reference proteome</keyword>
<sequence>EEMPSVQTRLVVSYGLTTLLEGVSRAAVVSCPQDIAEFFSLYFQGLDAFHRGWPWCWTLDFIPMAAAAHVLPSCAACLADTASQGAEEPSGPWDTELPRERGQRDKCTDTQEDQLLEEPDTHCSSELTQHPSSTSSFGGSTAPPASEGALTPVGAALAYIPAEPAALAQHLLGNSSSFCSRVATSVQTLPSASQASDDELTPVECGSEDASAVSHPSLRDVATSVQTLP</sequence>
<dbReference type="GO" id="GO:0005737">
    <property type="term" value="C:cytoplasm"/>
    <property type="evidence" value="ECO:0007669"/>
    <property type="project" value="TreeGrafter"/>
</dbReference>
<dbReference type="GO" id="GO:0005509">
    <property type="term" value="F:calcium ion binding"/>
    <property type="evidence" value="ECO:0007669"/>
    <property type="project" value="InterPro"/>
</dbReference>
<reference evidence="2" key="1">
    <citation type="submission" date="2019-09" db="EMBL/GenBank/DDBJ databases">
        <title>Bird 10,000 Genomes (B10K) Project - Family phase.</title>
        <authorList>
            <person name="Zhang G."/>
        </authorList>
    </citation>
    <scope>NUCLEOTIDE SEQUENCE</scope>
    <source>
        <strain evidence="2">B10K-DU-001-30</strain>
        <tissue evidence="2">Muscle</tissue>
    </source>
</reference>
<dbReference type="PANTHER" id="PTHR15494:SF0">
    <property type="entry name" value="CALCIUM-BINDING TYROSINE PHOSPHORYLATION-REGULATED PROTEIN"/>
    <property type="match status" value="1"/>
</dbReference>